<gene>
    <name evidence="2" type="ORF">B0H17DRAFT_63745</name>
</gene>
<protein>
    <submittedName>
        <fullName evidence="2">Uncharacterized protein</fullName>
    </submittedName>
</protein>
<feature type="compositionally biased region" description="Basic and acidic residues" evidence="1">
    <location>
        <begin position="347"/>
        <end position="365"/>
    </location>
</feature>
<feature type="region of interest" description="Disordered" evidence="1">
    <location>
        <begin position="29"/>
        <end position="61"/>
    </location>
</feature>
<proteinExistence type="predicted"/>
<keyword evidence="3" id="KW-1185">Reference proteome</keyword>
<evidence type="ECO:0000313" key="3">
    <source>
        <dbReference type="Proteomes" id="UP001221757"/>
    </source>
</evidence>
<reference evidence="2" key="1">
    <citation type="submission" date="2023-03" db="EMBL/GenBank/DDBJ databases">
        <title>Massive genome expansion in bonnet fungi (Mycena s.s.) driven by repeated elements and novel gene families across ecological guilds.</title>
        <authorList>
            <consortium name="Lawrence Berkeley National Laboratory"/>
            <person name="Harder C.B."/>
            <person name="Miyauchi S."/>
            <person name="Viragh M."/>
            <person name="Kuo A."/>
            <person name="Thoen E."/>
            <person name="Andreopoulos B."/>
            <person name="Lu D."/>
            <person name="Skrede I."/>
            <person name="Drula E."/>
            <person name="Henrissat B."/>
            <person name="Morin E."/>
            <person name="Kohler A."/>
            <person name="Barry K."/>
            <person name="LaButti K."/>
            <person name="Morin E."/>
            <person name="Salamov A."/>
            <person name="Lipzen A."/>
            <person name="Mereny Z."/>
            <person name="Hegedus B."/>
            <person name="Baldrian P."/>
            <person name="Stursova M."/>
            <person name="Weitz H."/>
            <person name="Taylor A."/>
            <person name="Grigoriev I.V."/>
            <person name="Nagy L.G."/>
            <person name="Martin F."/>
            <person name="Kauserud H."/>
        </authorList>
    </citation>
    <scope>NUCLEOTIDE SEQUENCE</scope>
    <source>
        <strain evidence="2">CBHHK067</strain>
    </source>
</reference>
<accession>A0AAD7D6A6</accession>
<dbReference type="EMBL" id="JARKIE010000118">
    <property type="protein sequence ID" value="KAJ7681425.1"/>
    <property type="molecule type" value="Genomic_DNA"/>
</dbReference>
<feature type="compositionally biased region" description="Low complexity" evidence="1">
    <location>
        <begin position="321"/>
        <end position="331"/>
    </location>
</feature>
<feature type="region of interest" description="Disordered" evidence="1">
    <location>
        <begin position="321"/>
        <end position="370"/>
    </location>
</feature>
<dbReference type="Proteomes" id="UP001221757">
    <property type="component" value="Unassembled WGS sequence"/>
</dbReference>
<feature type="compositionally biased region" description="Polar residues" evidence="1">
    <location>
        <begin position="30"/>
        <end position="39"/>
    </location>
</feature>
<evidence type="ECO:0000256" key="1">
    <source>
        <dbReference type="SAM" id="MobiDB-lite"/>
    </source>
</evidence>
<feature type="compositionally biased region" description="Basic and acidic residues" evidence="1">
    <location>
        <begin position="79"/>
        <end position="102"/>
    </location>
</feature>
<feature type="region of interest" description="Disordered" evidence="1">
    <location>
        <begin position="77"/>
        <end position="109"/>
    </location>
</feature>
<evidence type="ECO:0000313" key="2">
    <source>
        <dbReference type="EMBL" id="KAJ7681425.1"/>
    </source>
</evidence>
<sequence length="389" mass="43610">MGRIRFICYGGSDTSATLQARTGIFRASTAPWTRNTGKTPTHLRAGPHPDDRDDTATPTRHAPPALLRFDSLAPAPTLFRDDGRARRRLDGDILPPARHEDDSALQCPPPPDVVNRAPQSRSHSRTLLTVPPARRLFARMQAGGRAGVPLHLARDRAEAGARWSSSGVQRRGRSRLGRRRRIFMRRRHGRLCDLSDSFRGCLCLRGLRRWGCGCGREGRMRTRTRVRIRTPRRLRLRRVRGVLGLRRLPRRPRLPSILRRWQRMQLHGLRRRRGALSPASTWTKTWGWGSTLMRKTGKAEGTSGRRCARLCRGYGVSSSTSAAGVGAVSTSPPGASIPASTRPSATRRCDERRFDEERAREEEKGVGQGGLGAYTSWESLRDCGRGRCW</sequence>
<name>A0AAD7D6A6_MYCRO</name>
<comment type="caution">
    <text evidence="2">The sequence shown here is derived from an EMBL/GenBank/DDBJ whole genome shotgun (WGS) entry which is preliminary data.</text>
</comment>
<dbReference type="AlphaFoldDB" id="A0AAD7D6A6"/>
<organism evidence="2 3">
    <name type="scientific">Mycena rosella</name>
    <name type="common">Pink bonnet</name>
    <name type="synonym">Agaricus rosellus</name>
    <dbReference type="NCBI Taxonomy" id="1033263"/>
    <lineage>
        <taxon>Eukaryota</taxon>
        <taxon>Fungi</taxon>
        <taxon>Dikarya</taxon>
        <taxon>Basidiomycota</taxon>
        <taxon>Agaricomycotina</taxon>
        <taxon>Agaricomycetes</taxon>
        <taxon>Agaricomycetidae</taxon>
        <taxon>Agaricales</taxon>
        <taxon>Marasmiineae</taxon>
        <taxon>Mycenaceae</taxon>
        <taxon>Mycena</taxon>
    </lineage>
</organism>